<dbReference type="AlphaFoldDB" id="A0A128EIZ1"/>
<evidence type="ECO:0000256" key="2">
    <source>
        <dbReference type="HAMAP-Rule" id="MF_02087"/>
    </source>
</evidence>
<accession>A0A128EIZ1</accession>
<dbReference type="GO" id="GO:0030170">
    <property type="term" value="F:pyridoxal phosphate binding"/>
    <property type="evidence" value="ECO:0007669"/>
    <property type="project" value="UniProtKB-UniRule"/>
</dbReference>
<proteinExistence type="inferred from homology"/>
<keyword evidence="7" id="KW-1185">Reference proteome</keyword>
<dbReference type="CDD" id="cd00635">
    <property type="entry name" value="PLPDE_III_YBL036c_like"/>
    <property type="match status" value="1"/>
</dbReference>
<evidence type="ECO:0000256" key="4">
    <source>
        <dbReference type="RuleBase" id="RU004514"/>
    </source>
</evidence>
<dbReference type="PANTHER" id="PTHR10146:SF14">
    <property type="entry name" value="PYRIDOXAL PHOSPHATE HOMEOSTASIS PROTEIN"/>
    <property type="match status" value="1"/>
</dbReference>
<dbReference type="Proteomes" id="UP000069632">
    <property type="component" value="Unassembled WGS sequence"/>
</dbReference>
<dbReference type="OrthoDB" id="9804072at2"/>
<feature type="domain" description="Alanine racemase N-terminal" evidence="5">
    <location>
        <begin position="22"/>
        <end position="215"/>
    </location>
</feature>
<comment type="similarity">
    <text evidence="2 4">Belongs to the pyridoxal phosphate-binding protein YggS/PROSC family.</text>
</comment>
<evidence type="ECO:0000256" key="1">
    <source>
        <dbReference type="ARBA" id="ARBA00022898"/>
    </source>
</evidence>
<dbReference type="Pfam" id="PF01168">
    <property type="entry name" value="Ala_racemase_N"/>
    <property type="match status" value="1"/>
</dbReference>
<dbReference type="InterPro" id="IPR011078">
    <property type="entry name" value="PyrdxlP_homeostasis"/>
</dbReference>
<comment type="cofactor">
    <cofactor evidence="3">
        <name>pyridoxal 5'-phosphate</name>
        <dbReference type="ChEBI" id="CHEBI:597326"/>
    </cofactor>
</comment>
<protein>
    <recommendedName>
        <fullName evidence="2">Pyridoxal phosphate homeostasis protein</fullName>
        <shortName evidence="2">PLP homeostasis protein</shortName>
    </recommendedName>
</protein>
<dbReference type="FunFam" id="3.20.20.10:FF:000018">
    <property type="entry name" value="Pyridoxal phosphate homeostasis protein"/>
    <property type="match status" value="1"/>
</dbReference>
<dbReference type="RefSeq" id="WP_075540323.1">
    <property type="nucleotide sequence ID" value="NZ_CP053844.1"/>
</dbReference>
<dbReference type="Gene3D" id="3.20.20.10">
    <property type="entry name" value="Alanine racemase"/>
    <property type="match status" value="1"/>
</dbReference>
<organism evidence="6 7">
    <name type="scientific">Campylobacter geochelonis</name>
    <dbReference type="NCBI Taxonomy" id="1780362"/>
    <lineage>
        <taxon>Bacteria</taxon>
        <taxon>Pseudomonadati</taxon>
        <taxon>Campylobacterota</taxon>
        <taxon>Epsilonproteobacteria</taxon>
        <taxon>Campylobacterales</taxon>
        <taxon>Campylobacteraceae</taxon>
        <taxon>Campylobacter</taxon>
    </lineage>
</organism>
<comment type="function">
    <text evidence="2">Pyridoxal 5'-phosphate (PLP)-binding protein, which is involved in PLP homeostasis.</text>
</comment>
<dbReference type="InterPro" id="IPR001608">
    <property type="entry name" value="Ala_racemase_N"/>
</dbReference>
<dbReference type="InterPro" id="IPR029066">
    <property type="entry name" value="PLP-binding_barrel"/>
</dbReference>
<dbReference type="HAMAP" id="MF_02087">
    <property type="entry name" value="PLP_homeostasis"/>
    <property type="match status" value="1"/>
</dbReference>
<sequence>MVDLRTILDTIETSRIKAGFWENVELVAVSKNVTENEVLKLFNQGQRAFGENRVQELKRKNEILSEYPIKWHLIGTLQSNKINQMISLRPTLWQSCNSYELALAVDKRLDYKLDTLLEINIADESSKSGLEINLAVDSYLKIKDECKNINLVGIMSIGAHTDDEKVVQKSFEDTFKIYQNLEKHGAKICSMGMSSDYELAISCGSNMVRLGTILYK</sequence>
<evidence type="ECO:0000256" key="3">
    <source>
        <dbReference type="PIRSR" id="PIRSR004848-1"/>
    </source>
</evidence>
<dbReference type="PANTHER" id="PTHR10146">
    <property type="entry name" value="PROLINE SYNTHETASE CO-TRANSCRIBED BACTERIAL HOMOLOG PROTEIN"/>
    <property type="match status" value="1"/>
</dbReference>
<dbReference type="NCBIfam" id="TIGR00044">
    <property type="entry name" value="YggS family pyridoxal phosphate-dependent enzyme"/>
    <property type="match status" value="1"/>
</dbReference>
<dbReference type="EMBL" id="FIZP01000006">
    <property type="protein sequence ID" value="CZE48233.1"/>
    <property type="molecule type" value="Genomic_DNA"/>
</dbReference>
<dbReference type="PIRSF" id="PIRSF004848">
    <property type="entry name" value="YBL036c_PLPDEIII"/>
    <property type="match status" value="1"/>
</dbReference>
<evidence type="ECO:0000259" key="5">
    <source>
        <dbReference type="Pfam" id="PF01168"/>
    </source>
</evidence>
<keyword evidence="1 2" id="KW-0663">Pyridoxal phosphate</keyword>
<feature type="modified residue" description="N6-(pyridoxal phosphate)lysine" evidence="2 3">
    <location>
        <position position="31"/>
    </location>
</feature>
<dbReference type="SUPFAM" id="SSF51419">
    <property type="entry name" value="PLP-binding barrel"/>
    <property type="match status" value="1"/>
</dbReference>
<evidence type="ECO:0000313" key="7">
    <source>
        <dbReference type="Proteomes" id="UP000069632"/>
    </source>
</evidence>
<name>A0A128EIZ1_9BACT</name>
<gene>
    <name evidence="6" type="ORF">ERS672216_01308</name>
</gene>
<evidence type="ECO:0000313" key="6">
    <source>
        <dbReference type="EMBL" id="CZE48233.1"/>
    </source>
</evidence>
<reference evidence="6 7" key="1">
    <citation type="submission" date="2016-02" db="EMBL/GenBank/DDBJ databases">
        <authorList>
            <consortium name="Pathogen Informatics"/>
        </authorList>
    </citation>
    <scope>NUCLEOTIDE SEQUENCE [LARGE SCALE GENOMIC DNA]</scope>
    <source>
        <strain evidence="6 7">RC20</strain>
    </source>
</reference>